<evidence type="ECO:0000256" key="1">
    <source>
        <dbReference type="SAM" id="MobiDB-lite"/>
    </source>
</evidence>
<accession>A0A834SZS5</accession>
<proteinExistence type="predicted"/>
<comment type="caution">
    <text evidence="2">The sequence shown here is derived from an EMBL/GenBank/DDBJ whole genome shotgun (WGS) entry which is preliminary data.</text>
</comment>
<evidence type="ECO:0000313" key="2">
    <source>
        <dbReference type="EMBL" id="KAF7813100.1"/>
    </source>
</evidence>
<feature type="region of interest" description="Disordered" evidence="1">
    <location>
        <begin position="1"/>
        <end position="32"/>
    </location>
</feature>
<evidence type="ECO:0000313" key="3">
    <source>
        <dbReference type="Proteomes" id="UP000634136"/>
    </source>
</evidence>
<dbReference type="EMBL" id="JAAIUW010000010">
    <property type="protein sequence ID" value="KAF7813100.1"/>
    <property type="molecule type" value="Genomic_DNA"/>
</dbReference>
<dbReference type="AlphaFoldDB" id="A0A834SZS5"/>
<reference evidence="2" key="1">
    <citation type="submission" date="2020-09" db="EMBL/GenBank/DDBJ databases">
        <title>Genome-Enabled Discovery of Anthraquinone Biosynthesis in Senna tora.</title>
        <authorList>
            <person name="Kang S.-H."/>
            <person name="Pandey R.P."/>
            <person name="Lee C.-M."/>
            <person name="Sim J.-S."/>
            <person name="Jeong J.-T."/>
            <person name="Choi B.-S."/>
            <person name="Jung M."/>
            <person name="Ginzburg D."/>
            <person name="Zhao K."/>
            <person name="Won S.Y."/>
            <person name="Oh T.-J."/>
            <person name="Yu Y."/>
            <person name="Kim N.-H."/>
            <person name="Lee O.R."/>
            <person name="Lee T.-H."/>
            <person name="Bashyal P."/>
            <person name="Kim T.-S."/>
            <person name="Lee W.-H."/>
            <person name="Kawkins C."/>
            <person name="Kim C.-K."/>
            <person name="Kim J.S."/>
            <person name="Ahn B.O."/>
            <person name="Rhee S.Y."/>
            <person name="Sohng J.K."/>
        </authorList>
    </citation>
    <scope>NUCLEOTIDE SEQUENCE</scope>
    <source>
        <tissue evidence="2">Leaf</tissue>
    </source>
</reference>
<organism evidence="2 3">
    <name type="scientific">Senna tora</name>
    <dbReference type="NCBI Taxonomy" id="362788"/>
    <lineage>
        <taxon>Eukaryota</taxon>
        <taxon>Viridiplantae</taxon>
        <taxon>Streptophyta</taxon>
        <taxon>Embryophyta</taxon>
        <taxon>Tracheophyta</taxon>
        <taxon>Spermatophyta</taxon>
        <taxon>Magnoliopsida</taxon>
        <taxon>eudicotyledons</taxon>
        <taxon>Gunneridae</taxon>
        <taxon>Pentapetalae</taxon>
        <taxon>rosids</taxon>
        <taxon>fabids</taxon>
        <taxon>Fabales</taxon>
        <taxon>Fabaceae</taxon>
        <taxon>Caesalpinioideae</taxon>
        <taxon>Cassia clade</taxon>
        <taxon>Senna</taxon>
    </lineage>
</organism>
<dbReference type="Proteomes" id="UP000634136">
    <property type="component" value="Unassembled WGS sequence"/>
</dbReference>
<gene>
    <name evidence="2" type="ORF">G2W53_034076</name>
</gene>
<keyword evidence="3" id="KW-1185">Reference proteome</keyword>
<name>A0A834SZS5_9FABA</name>
<sequence length="32" mass="3696">MSIEEEEENAGKNHAHVLHSHVNAIEHNEQYV</sequence>
<protein>
    <submittedName>
        <fullName evidence="2">Ferric reduction oxidase 5</fullName>
    </submittedName>
</protein>